<dbReference type="InterPro" id="IPR050812">
    <property type="entry name" value="Preph/Arog_dehydrog"/>
</dbReference>
<dbReference type="InterPro" id="IPR036291">
    <property type="entry name" value="NAD(P)-bd_dom_sf"/>
</dbReference>
<dbReference type="OrthoDB" id="9802008at2"/>
<dbReference type="PANTHER" id="PTHR21363">
    <property type="entry name" value="PREPHENATE DEHYDROGENASE"/>
    <property type="match status" value="1"/>
</dbReference>
<dbReference type="PROSITE" id="PS51176">
    <property type="entry name" value="PDH_ADH"/>
    <property type="match status" value="1"/>
</dbReference>
<dbReference type="GO" id="GO:0008977">
    <property type="term" value="F:prephenate dehydrogenase (NAD+) activity"/>
    <property type="evidence" value="ECO:0007669"/>
    <property type="project" value="InterPro"/>
</dbReference>
<reference evidence="3 4" key="1">
    <citation type="submission" date="2016-07" db="EMBL/GenBank/DDBJ databases">
        <title>Detection of Helicobacter winghamensis from caecal content of red fox (Vulpes vulpes).</title>
        <authorList>
            <person name="Zanoni R.G."/>
            <person name="Florio D."/>
            <person name="Caffara M."/>
            <person name="Renzi M."/>
            <person name="Parisi A."/>
            <person name="Pasquali F."/>
            <person name="Manfreda G."/>
        </authorList>
    </citation>
    <scope>NUCLEOTIDE SEQUENCE [LARGE SCALE GENOMIC DNA]</scope>
    <source>
        <strain evidence="3 4">295_13</strain>
    </source>
</reference>
<dbReference type="GO" id="GO:0006571">
    <property type="term" value="P:tyrosine biosynthetic process"/>
    <property type="evidence" value="ECO:0007669"/>
    <property type="project" value="InterPro"/>
</dbReference>
<evidence type="ECO:0000313" key="3">
    <source>
        <dbReference type="EMBL" id="PKT80570.1"/>
    </source>
</evidence>
<dbReference type="SUPFAM" id="SSF51735">
    <property type="entry name" value="NAD(P)-binding Rossmann-fold domains"/>
    <property type="match status" value="1"/>
</dbReference>
<dbReference type="InterPro" id="IPR008927">
    <property type="entry name" value="6-PGluconate_DH-like_C_sf"/>
</dbReference>
<dbReference type="STRING" id="556267.HWAG_00479"/>
<feature type="domain" description="Prephenate/arogenate dehydrogenase" evidence="2">
    <location>
        <begin position="1"/>
        <end position="275"/>
    </location>
</feature>
<evidence type="ECO:0000259" key="2">
    <source>
        <dbReference type="PROSITE" id="PS51176"/>
    </source>
</evidence>
<dbReference type="Proteomes" id="UP000233350">
    <property type="component" value="Unassembled WGS sequence"/>
</dbReference>
<dbReference type="InterPro" id="IPR046825">
    <property type="entry name" value="PDH_C"/>
</dbReference>
<dbReference type="Gene3D" id="1.10.3660.10">
    <property type="entry name" value="6-phosphogluconate dehydrogenase C-terminal like domain"/>
    <property type="match status" value="1"/>
</dbReference>
<dbReference type="GO" id="GO:0004665">
    <property type="term" value="F:prephenate dehydrogenase (NADP+) activity"/>
    <property type="evidence" value="ECO:0007669"/>
    <property type="project" value="InterPro"/>
</dbReference>
<keyword evidence="4" id="KW-1185">Reference proteome</keyword>
<organism evidence="3 4">
    <name type="scientific">Helicobacter winghamensis</name>
    <dbReference type="NCBI Taxonomy" id="157268"/>
    <lineage>
        <taxon>Bacteria</taxon>
        <taxon>Pseudomonadati</taxon>
        <taxon>Campylobacterota</taxon>
        <taxon>Epsilonproteobacteria</taxon>
        <taxon>Campylobacterales</taxon>
        <taxon>Helicobacteraceae</taxon>
        <taxon>Helicobacter</taxon>
    </lineage>
</organism>
<name>A0A2N3PIJ6_9HELI</name>
<dbReference type="InterPro" id="IPR003099">
    <property type="entry name" value="Prephen_DH"/>
</dbReference>
<gene>
    <name evidence="3" type="ORF">BCM31_03640</name>
</gene>
<evidence type="ECO:0000313" key="4">
    <source>
        <dbReference type="Proteomes" id="UP000233350"/>
    </source>
</evidence>
<dbReference type="Pfam" id="PF02153">
    <property type="entry name" value="PDH_N"/>
    <property type="match status" value="1"/>
</dbReference>
<comment type="caution">
    <text evidence="3">The sequence shown here is derived from an EMBL/GenBank/DDBJ whole genome shotgun (WGS) entry which is preliminary data.</text>
</comment>
<dbReference type="AlphaFoldDB" id="A0A2N3PIJ6"/>
<accession>A0A2N3PIJ6</accession>
<dbReference type="GeneID" id="97289197"/>
<dbReference type="GO" id="GO:0070403">
    <property type="term" value="F:NAD+ binding"/>
    <property type="evidence" value="ECO:0007669"/>
    <property type="project" value="InterPro"/>
</dbReference>
<dbReference type="SUPFAM" id="SSF48179">
    <property type="entry name" value="6-phosphogluconate dehydrogenase C-terminal domain-like"/>
    <property type="match status" value="1"/>
</dbReference>
<dbReference type="RefSeq" id="WP_006802171.1">
    <property type="nucleotide sequence ID" value="NZ_CABKOI010000021.1"/>
</dbReference>
<keyword evidence="1" id="KW-0560">Oxidoreductase</keyword>
<protein>
    <submittedName>
        <fullName evidence="3">Prephenate dehydrogenase</fullName>
    </submittedName>
</protein>
<dbReference type="InterPro" id="IPR046826">
    <property type="entry name" value="PDH_N"/>
</dbReference>
<sequence length="275" mass="30121">MQAGIIGLGLIGGSLGLALKETQMFKSIVGLDNNPIHLQQALSLGLVDEGVSLEEIKHCDVIFLATPVEAILHLLPELVGVAPHCTIIDLGSTKHLIATSIPSEIRKNFVCAHPMSGTENFGPKAAFKELLPNHIIVLTDLEQSGELQVAMAKEIFVALKMHIIKMDSKSHDNHAAFISHLPHIISYALANTVLSQQNPTDILALAGGGFKSMVRIAKSSPRMWSDVSKQNREELLKSLDCFEAELAFAKALIQEKKWGELEEWMKKANSLYEVF</sequence>
<dbReference type="EMBL" id="MBPK01000042">
    <property type="protein sequence ID" value="PKT80570.1"/>
    <property type="molecule type" value="Genomic_DNA"/>
</dbReference>
<proteinExistence type="predicted"/>
<dbReference type="Gene3D" id="3.40.50.720">
    <property type="entry name" value="NAD(P)-binding Rossmann-like Domain"/>
    <property type="match status" value="1"/>
</dbReference>
<evidence type="ECO:0000256" key="1">
    <source>
        <dbReference type="ARBA" id="ARBA00023002"/>
    </source>
</evidence>
<dbReference type="Pfam" id="PF20463">
    <property type="entry name" value="PDH_C"/>
    <property type="match status" value="1"/>
</dbReference>
<dbReference type="NCBIfam" id="NF006307">
    <property type="entry name" value="PRK08507.1"/>
    <property type="match status" value="1"/>
</dbReference>
<dbReference type="PANTHER" id="PTHR21363:SF0">
    <property type="entry name" value="PREPHENATE DEHYDROGENASE [NADP(+)]"/>
    <property type="match status" value="1"/>
</dbReference>